<protein>
    <recommendedName>
        <fullName evidence="2">Minor capsid protein P9 transmembrane helices domain-containing protein</fullName>
    </recommendedName>
</protein>
<gene>
    <name evidence="3" type="ORF">Hokovirus_2_95</name>
</gene>
<keyword evidence="1" id="KW-1133">Transmembrane helix</keyword>
<evidence type="ECO:0000313" key="3">
    <source>
        <dbReference type="EMBL" id="ARF10568.1"/>
    </source>
</evidence>
<evidence type="ECO:0000256" key="1">
    <source>
        <dbReference type="SAM" id="Phobius"/>
    </source>
</evidence>
<evidence type="ECO:0000259" key="2">
    <source>
        <dbReference type="Pfam" id="PF19066"/>
    </source>
</evidence>
<accession>A0A1V0SG13</accession>
<sequence length="221" mass="25868">MNEKFWLNDLSVIYKNYSFKISKNMSINQVFNTLTRIIIIIFIILTFYFNDLSILLIMLIILLVIIVIYYTLQYVNIQDISKENFANQEHYNNNNTVINDKMDNDISSLGSDFSSIMTVTDGYSNLISDNVHSFNADTDSLNNNINLNNINKLREDMFNTMDENFEKKNMERTFQTQQNYNIPSGQGEAMKWIHATPVTCKEYTGVCKQYDDLSMKRNPIY</sequence>
<feature type="domain" description="Minor capsid protein P9 transmembrane helices" evidence="2">
    <location>
        <begin position="5"/>
        <end position="70"/>
    </location>
</feature>
<keyword evidence="1" id="KW-0812">Transmembrane</keyword>
<keyword evidence="1" id="KW-0472">Membrane</keyword>
<feature type="transmembrane region" description="Helical" evidence="1">
    <location>
        <begin position="54"/>
        <end position="72"/>
    </location>
</feature>
<organism evidence="3">
    <name type="scientific">Hokovirus HKV1</name>
    <dbReference type="NCBI Taxonomy" id="1977638"/>
    <lineage>
        <taxon>Viruses</taxon>
        <taxon>Varidnaviria</taxon>
        <taxon>Bamfordvirae</taxon>
        <taxon>Nucleocytoviricota</taxon>
        <taxon>Megaviricetes</taxon>
        <taxon>Imitervirales</taxon>
        <taxon>Mimiviridae</taxon>
        <taxon>Klosneuvirinae</taxon>
        <taxon>Hokovirus</taxon>
    </lineage>
</organism>
<reference evidence="3" key="1">
    <citation type="journal article" date="2017" name="Science">
        <title>Giant viruses with an expanded complement of translation system components.</title>
        <authorList>
            <person name="Schulz F."/>
            <person name="Yutin N."/>
            <person name="Ivanova N.N."/>
            <person name="Ortega D.R."/>
            <person name="Lee T.K."/>
            <person name="Vierheilig J."/>
            <person name="Daims H."/>
            <person name="Horn M."/>
            <person name="Wagner M."/>
            <person name="Jensen G.J."/>
            <person name="Kyrpides N.C."/>
            <person name="Koonin E.V."/>
            <person name="Woyke T."/>
        </authorList>
    </citation>
    <scope>NUCLEOTIDE SEQUENCE</scope>
    <source>
        <strain evidence="3">HKV1</strain>
    </source>
</reference>
<proteinExistence type="predicted"/>
<dbReference type="Pfam" id="PF19066">
    <property type="entry name" value="P9_TM"/>
    <property type="match status" value="1"/>
</dbReference>
<name>A0A1V0SG13_9VIRU</name>
<feature type="transmembrane region" description="Helical" evidence="1">
    <location>
        <begin position="30"/>
        <end position="48"/>
    </location>
</feature>
<dbReference type="EMBL" id="KY684104">
    <property type="protein sequence ID" value="ARF10568.1"/>
    <property type="molecule type" value="Genomic_DNA"/>
</dbReference>
<dbReference type="InterPro" id="IPR043915">
    <property type="entry name" value="P9_TM"/>
</dbReference>